<dbReference type="WBParaSite" id="SMTH1_31180.1">
    <property type="protein sequence ID" value="SMTH1_31180.1"/>
    <property type="gene ID" value="SMTH1_31180"/>
</dbReference>
<evidence type="ECO:0000313" key="4">
    <source>
        <dbReference type="Proteomes" id="UP000050791"/>
    </source>
</evidence>
<dbReference type="Gene3D" id="3.80.10.10">
    <property type="entry name" value="Ribonuclease Inhibitor"/>
    <property type="match status" value="2"/>
</dbReference>
<dbReference type="SMART" id="SM00369">
    <property type="entry name" value="LRR_TYP"/>
    <property type="match status" value="4"/>
</dbReference>
<evidence type="ECO:0000256" key="1">
    <source>
        <dbReference type="ARBA" id="ARBA00022614"/>
    </source>
</evidence>
<dbReference type="Pfam" id="PF14580">
    <property type="entry name" value="LRR_9"/>
    <property type="match status" value="1"/>
</dbReference>
<dbReference type="Pfam" id="PF12799">
    <property type="entry name" value="LRR_4"/>
    <property type="match status" value="1"/>
</dbReference>
<evidence type="ECO:0000256" key="3">
    <source>
        <dbReference type="SAM" id="MobiDB-lite"/>
    </source>
</evidence>
<dbReference type="PANTHER" id="PTHR18849">
    <property type="entry name" value="LEUCINE RICH REPEAT PROTEIN"/>
    <property type="match status" value="1"/>
</dbReference>
<dbReference type="PROSITE" id="PS51450">
    <property type="entry name" value="LRR"/>
    <property type="match status" value="5"/>
</dbReference>
<keyword evidence="2" id="KW-0677">Repeat</keyword>
<evidence type="ECO:0000256" key="2">
    <source>
        <dbReference type="ARBA" id="ARBA00022737"/>
    </source>
</evidence>
<dbReference type="SMART" id="SM00365">
    <property type="entry name" value="LRR_SD22"/>
    <property type="match status" value="7"/>
</dbReference>
<dbReference type="InterPro" id="IPR025875">
    <property type="entry name" value="Leu-rich_rpt_4"/>
</dbReference>
<dbReference type="PANTHER" id="PTHR18849:SF3">
    <property type="entry name" value="LEUCINE RICH REPEAT CONTAINING 23"/>
    <property type="match status" value="1"/>
</dbReference>
<feature type="compositionally biased region" description="Basic residues" evidence="3">
    <location>
        <begin position="390"/>
        <end position="402"/>
    </location>
</feature>
<feature type="compositionally biased region" description="Basic and acidic residues" evidence="3">
    <location>
        <begin position="346"/>
        <end position="355"/>
    </location>
</feature>
<feature type="region of interest" description="Disordered" evidence="3">
    <location>
        <begin position="1"/>
        <end position="31"/>
    </location>
</feature>
<dbReference type="InterPro" id="IPR001611">
    <property type="entry name" value="Leu-rich_rpt"/>
</dbReference>
<accession>A0AA85B463</accession>
<proteinExistence type="predicted"/>
<reference evidence="5" key="1">
    <citation type="submission" date="2023-11" db="UniProtKB">
        <authorList>
            <consortium name="WormBaseParasite"/>
        </authorList>
    </citation>
    <scope>IDENTIFICATION</scope>
</reference>
<dbReference type="InterPro" id="IPR003591">
    <property type="entry name" value="Leu-rich_rpt_typical-subtyp"/>
</dbReference>
<keyword evidence="1" id="KW-0433">Leucine-rich repeat</keyword>
<dbReference type="SUPFAM" id="SSF52058">
    <property type="entry name" value="L domain-like"/>
    <property type="match status" value="1"/>
</dbReference>
<sequence length="414" mass="48386">MSDNEEELVSEGFDEDEEILEHEEGNNEEAVPKQTLTKEIIAENISIPYRLGYGFSYAYIKLDCSDKNLFDIEILRGYIHLRFVMLSNNFITDLSPLTEMSNLQYLKADNNQIISVESLRSLRYLQYLDLSSNKLTTINNLSFPYLQYLKVNDNAIASLKSETDTNLSSEQLPDLHTLELRGNRLNTLNGIDDMINLKTLYCAENLLRRLEGISSLKSLVRLHLRDNRLSRLTDFTENLTSLEYINLRGNQISKFSEVKRLNCLPSLKFLSLVDNPITEKDNYRQMVIGLVNRLQRLDKKRVPDIFRSTALEFVAKHTNILEQELNESDTIEEHIPESMKEYLNEEKERMEDEKQQQIQDDDEEGSKEQLKKTMIIKRKQVKMRMMILSKVKKKKKRNKKQKNYGQKTGPVKKK</sequence>
<evidence type="ECO:0000313" key="5">
    <source>
        <dbReference type="WBParaSite" id="SMTH1_31180.1"/>
    </source>
</evidence>
<name>A0AA85B463_9TREM</name>
<feature type="compositionally biased region" description="Acidic residues" evidence="3">
    <location>
        <begin position="1"/>
        <end position="21"/>
    </location>
</feature>
<organism evidence="4 5">
    <name type="scientific">Schistosoma mattheei</name>
    <dbReference type="NCBI Taxonomy" id="31246"/>
    <lineage>
        <taxon>Eukaryota</taxon>
        <taxon>Metazoa</taxon>
        <taxon>Spiralia</taxon>
        <taxon>Lophotrochozoa</taxon>
        <taxon>Platyhelminthes</taxon>
        <taxon>Trematoda</taxon>
        <taxon>Digenea</taxon>
        <taxon>Strigeidida</taxon>
        <taxon>Schistosomatoidea</taxon>
        <taxon>Schistosomatidae</taxon>
        <taxon>Schistosoma</taxon>
    </lineage>
</organism>
<protein>
    <submittedName>
        <fullName evidence="5">Uncharacterized protein</fullName>
    </submittedName>
</protein>
<feature type="region of interest" description="Disordered" evidence="3">
    <location>
        <begin position="346"/>
        <end position="375"/>
    </location>
</feature>
<dbReference type="Proteomes" id="UP000050791">
    <property type="component" value="Unassembled WGS sequence"/>
</dbReference>
<dbReference type="Pfam" id="PF00560">
    <property type="entry name" value="LRR_1"/>
    <property type="match status" value="1"/>
</dbReference>
<dbReference type="InterPro" id="IPR032675">
    <property type="entry name" value="LRR_dom_sf"/>
</dbReference>
<feature type="region of interest" description="Disordered" evidence="3">
    <location>
        <begin position="387"/>
        <end position="414"/>
    </location>
</feature>
<dbReference type="AlphaFoldDB" id="A0AA85B463"/>